<evidence type="ECO:0000313" key="2">
    <source>
        <dbReference type="EMBL" id="VAX15830.1"/>
    </source>
</evidence>
<evidence type="ECO:0000259" key="1">
    <source>
        <dbReference type="Pfam" id="PF18962"/>
    </source>
</evidence>
<dbReference type="Gene3D" id="2.60.40.4070">
    <property type="match status" value="1"/>
</dbReference>
<accession>A0A3B1BYQ3</accession>
<dbReference type="AlphaFoldDB" id="A0A3B1BYQ3"/>
<feature type="domain" description="Secretion system C-terminal sorting" evidence="1">
    <location>
        <begin position="165"/>
        <end position="238"/>
    </location>
</feature>
<gene>
    <name evidence="2" type="ORF">MNBD_IGNAVI01-467</name>
</gene>
<organism evidence="2">
    <name type="scientific">hydrothermal vent metagenome</name>
    <dbReference type="NCBI Taxonomy" id="652676"/>
    <lineage>
        <taxon>unclassified sequences</taxon>
        <taxon>metagenomes</taxon>
        <taxon>ecological metagenomes</taxon>
    </lineage>
</organism>
<name>A0A3B1BYQ3_9ZZZZ</name>
<dbReference type="Pfam" id="PF18962">
    <property type="entry name" value="Por_Secre_tail"/>
    <property type="match status" value="1"/>
</dbReference>
<dbReference type="NCBIfam" id="TIGR04183">
    <property type="entry name" value="Por_Secre_tail"/>
    <property type="match status" value="1"/>
</dbReference>
<dbReference type="InterPro" id="IPR026444">
    <property type="entry name" value="Secre_tail"/>
</dbReference>
<dbReference type="EMBL" id="UOGD01000035">
    <property type="protein sequence ID" value="VAX15830.1"/>
    <property type="molecule type" value="Genomic_DNA"/>
</dbReference>
<proteinExistence type="predicted"/>
<sequence>MVTNVTQTTDAHDGSYAVQMEIVNFSNFPWPASFYSLNDNSQIPGFPVSERYPKFKGFIKANLKGGAAFWGSIIIYDENQQGVGVGTFFLNNPSTDWVSFEAPIEYFSNNIPAYLNITFTLVDTLEGDLTSIGSTVRIDHLSLDTPTSVESNENTPSIFSLDQNYPNPFNPSTTIRYSIPNESEVSLAIYNAIGAKVAELYSGSQTAGNFEINWDASDLTSGIYFLRMNAVSSKDSKRFTDVKKLILLK</sequence>
<reference evidence="2" key="1">
    <citation type="submission" date="2018-06" db="EMBL/GenBank/DDBJ databases">
        <authorList>
            <person name="Zhirakovskaya E."/>
        </authorList>
    </citation>
    <scope>NUCLEOTIDE SEQUENCE</scope>
</reference>
<protein>
    <recommendedName>
        <fullName evidence="1">Secretion system C-terminal sorting domain-containing protein</fullName>
    </recommendedName>
</protein>